<evidence type="ECO:0000259" key="1">
    <source>
        <dbReference type="PROSITE" id="PS50097"/>
    </source>
</evidence>
<dbReference type="SUPFAM" id="SSF49599">
    <property type="entry name" value="TRAF domain-like"/>
    <property type="match status" value="1"/>
</dbReference>
<gene>
    <name evidence="3" type="ORF">PFISCL1PPCAC_22384</name>
</gene>
<keyword evidence="4" id="KW-1185">Reference proteome</keyword>
<dbReference type="PROSITE" id="PS50097">
    <property type="entry name" value="BTB"/>
    <property type="match status" value="1"/>
</dbReference>
<protein>
    <recommendedName>
        <fullName evidence="5">BTB domain-containing protein</fullName>
    </recommendedName>
</protein>
<sequence length="259" mass="28755">EEKCEDGEEWSADGSHKLALINQIPGLKNTFASITHKYTQKATSWGYSEFIAWDTLINPAAGFLLNDKIIVVATIQVNKTTGIRSMLKFNFSTPGFGDDGIVLKIEGKKVHVGKNFLSLHSPVFAAMFFGNFAENGKKEIELKDVSHEDFIELLYVIHPSFRDVTVSSYNPLLELADRFQMKYATDAVESYLKRTKNVTVADKLVAADNYRLNLLMSHCLASYSTLGQIKALIGTPEYAQFTDATKAAILDRTGTLIGD</sequence>
<name>A0AAV5WGR6_9BILA</name>
<evidence type="ECO:0000259" key="2">
    <source>
        <dbReference type="PROSITE" id="PS50144"/>
    </source>
</evidence>
<dbReference type="InterPro" id="IPR000210">
    <property type="entry name" value="BTB/POZ_dom"/>
</dbReference>
<dbReference type="SUPFAM" id="SSF54695">
    <property type="entry name" value="POZ domain"/>
    <property type="match status" value="1"/>
</dbReference>
<dbReference type="Pfam" id="PF22486">
    <property type="entry name" value="MATH_2"/>
    <property type="match status" value="1"/>
</dbReference>
<dbReference type="InterPro" id="IPR008974">
    <property type="entry name" value="TRAF-like"/>
</dbReference>
<dbReference type="Gene3D" id="3.30.710.10">
    <property type="entry name" value="Potassium Channel Kv1.1, Chain A"/>
    <property type="match status" value="1"/>
</dbReference>
<evidence type="ECO:0000313" key="4">
    <source>
        <dbReference type="Proteomes" id="UP001432322"/>
    </source>
</evidence>
<dbReference type="Gene3D" id="2.60.210.10">
    <property type="entry name" value="Apoptosis, Tumor Necrosis Factor Receptor Associated Protein 2, Chain A"/>
    <property type="match status" value="1"/>
</dbReference>
<feature type="domain" description="BTB" evidence="1">
    <location>
        <begin position="99"/>
        <end position="166"/>
    </location>
</feature>
<accession>A0AAV5WGR6</accession>
<dbReference type="PANTHER" id="PTHR47022:SF1">
    <property type="entry name" value="BTB AND MATH DOMAIN-CONTAINING PROTEIN 36-RELATED"/>
    <property type="match status" value="1"/>
</dbReference>
<dbReference type="EMBL" id="BTSY01000005">
    <property type="protein sequence ID" value="GMT31087.1"/>
    <property type="molecule type" value="Genomic_DNA"/>
</dbReference>
<dbReference type="AlphaFoldDB" id="A0AAV5WGR6"/>
<evidence type="ECO:0008006" key="5">
    <source>
        <dbReference type="Google" id="ProtNLM"/>
    </source>
</evidence>
<dbReference type="InterPro" id="IPR002083">
    <property type="entry name" value="MATH/TRAF_dom"/>
</dbReference>
<dbReference type="CDD" id="cd01165">
    <property type="entry name" value="BTB_POZ"/>
    <property type="match status" value="1"/>
</dbReference>
<comment type="caution">
    <text evidence="3">The sequence shown here is derived from an EMBL/GenBank/DDBJ whole genome shotgun (WGS) entry which is preliminary data.</text>
</comment>
<organism evidence="3 4">
    <name type="scientific">Pristionchus fissidentatus</name>
    <dbReference type="NCBI Taxonomy" id="1538716"/>
    <lineage>
        <taxon>Eukaryota</taxon>
        <taxon>Metazoa</taxon>
        <taxon>Ecdysozoa</taxon>
        <taxon>Nematoda</taxon>
        <taxon>Chromadorea</taxon>
        <taxon>Rhabditida</taxon>
        <taxon>Rhabditina</taxon>
        <taxon>Diplogasteromorpha</taxon>
        <taxon>Diplogasteroidea</taxon>
        <taxon>Neodiplogasteridae</taxon>
        <taxon>Pristionchus</taxon>
    </lineage>
</organism>
<dbReference type="PROSITE" id="PS50144">
    <property type="entry name" value="MATH"/>
    <property type="match status" value="1"/>
</dbReference>
<dbReference type="Pfam" id="PF00651">
    <property type="entry name" value="BTB"/>
    <property type="match status" value="1"/>
</dbReference>
<feature type="non-terminal residue" evidence="3">
    <location>
        <position position="1"/>
    </location>
</feature>
<evidence type="ECO:0000313" key="3">
    <source>
        <dbReference type="EMBL" id="GMT31087.1"/>
    </source>
</evidence>
<feature type="domain" description="MATH" evidence="2">
    <location>
        <begin position="1"/>
        <end position="75"/>
    </location>
</feature>
<dbReference type="PANTHER" id="PTHR47022">
    <property type="entry name" value="BTB AND MATH DOMAIN-CONTAINING PROTEIN 36-RELATED"/>
    <property type="match status" value="1"/>
</dbReference>
<dbReference type="InterPro" id="IPR011333">
    <property type="entry name" value="SKP1/BTB/POZ_sf"/>
</dbReference>
<dbReference type="Proteomes" id="UP001432322">
    <property type="component" value="Unassembled WGS sequence"/>
</dbReference>
<dbReference type="SMART" id="SM00225">
    <property type="entry name" value="BTB"/>
    <property type="match status" value="1"/>
</dbReference>
<proteinExistence type="predicted"/>
<reference evidence="3" key="1">
    <citation type="submission" date="2023-10" db="EMBL/GenBank/DDBJ databases">
        <title>Genome assembly of Pristionchus species.</title>
        <authorList>
            <person name="Yoshida K."/>
            <person name="Sommer R.J."/>
        </authorList>
    </citation>
    <scope>NUCLEOTIDE SEQUENCE</scope>
    <source>
        <strain evidence="3">RS5133</strain>
    </source>
</reference>